<keyword evidence="9" id="KW-0862">Zinc</keyword>
<dbReference type="PROSITE" id="PS00143">
    <property type="entry name" value="INSULINASE"/>
    <property type="match status" value="1"/>
</dbReference>
<evidence type="ECO:0000259" key="15">
    <source>
        <dbReference type="Pfam" id="PF00675"/>
    </source>
</evidence>
<keyword evidence="8" id="KW-0378">Hydrolase</keyword>
<dbReference type="PANTHER" id="PTHR11851">
    <property type="entry name" value="METALLOPROTEASE"/>
    <property type="match status" value="1"/>
</dbReference>
<dbReference type="PANTHER" id="PTHR11851:SF149">
    <property type="entry name" value="GH01077P"/>
    <property type="match status" value="1"/>
</dbReference>
<comment type="similarity">
    <text evidence="4 14">Belongs to the peptidase M16 family.</text>
</comment>
<keyword evidence="18" id="KW-1185">Reference proteome</keyword>
<dbReference type="InterPro" id="IPR050361">
    <property type="entry name" value="MPP/UQCRC_Complex"/>
</dbReference>
<dbReference type="Pfam" id="PF05193">
    <property type="entry name" value="Peptidase_M16_C"/>
    <property type="match status" value="1"/>
</dbReference>
<dbReference type="GO" id="GO:0004222">
    <property type="term" value="F:metalloendopeptidase activity"/>
    <property type="evidence" value="ECO:0007669"/>
    <property type="project" value="UniProtKB-EC"/>
</dbReference>
<keyword evidence="12" id="KW-0496">Mitochondrion</keyword>
<keyword evidence="6" id="KW-0645">Protease</keyword>
<name>A0A834GC24_RHOSS</name>
<dbReference type="Proteomes" id="UP000626092">
    <property type="component" value="Unassembled WGS sequence"/>
</dbReference>
<keyword evidence="10" id="KW-0809">Transit peptide</keyword>
<keyword evidence="11" id="KW-0482">Metalloprotease</keyword>
<comment type="caution">
    <text evidence="17">The sequence shown here is derived from an EMBL/GenBank/DDBJ whole genome shotgun (WGS) entry which is preliminary data.</text>
</comment>
<dbReference type="AlphaFoldDB" id="A0A834GC24"/>
<feature type="domain" description="Peptidase M16 C-terminal" evidence="16">
    <location>
        <begin position="253"/>
        <end position="439"/>
    </location>
</feature>
<dbReference type="GO" id="GO:0046872">
    <property type="term" value="F:metal ion binding"/>
    <property type="evidence" value="ECO:0007669"/>
    <property type="project" value="UniProtKB-KW"/>
</dbReference>
<dbReference type="Gene3D" id="3.30.830.10">
    <property type="entry name" value="Metalloenzyme, LuxS/M16 peptidase-like"/>
    <property type="match status" value="2"/>
</dbReference>
<dbReference type="SUPFAM" id="SSF63411">
    <property type="entry name" value="LuxS/MPP-like metallohydrolase"/>
    <property type="match status" value="2"/>
</dbReference>
<keyword evidence="7" id="KW-0479">Metal-binding</keyword>
<evidence type="ECO:0000256" key="10">
    <source>
        <dbReference type="ARBA" id="ARBA00022946"/>
    </source>
</evidence>
<dbReference type="EC" id="3.4.24.64" evidence="5"/>
<evidence type="ECO:0000256" key="1">
    <source>
        <dbReference type="ARBA" id="ARBA00001098"/>
    </source>
</evidence>
<feature type="domain" description="Peptidase M16 N-terminal" evidence="15">
    <location>
        <begin position="100"/>
        <end position="247"/>
    </location>
</feature>
<evidence type="ECO:0000256" key="13">
    <source>
        <dbReference type="ARBA" id="ARBA00031018"/>
    </source>
</evidence>
<dbReference type="InterPro" id="IPR011249">
    <property type="entry name" value="Metalloenz_LuxS/M16"/>
</dbReference>
<evidence type="ECO:0000256" key="14">
    <source>
        <dbReference type="RuleBase" id="RU004447"/>
    </source>
</evidence>
<evidence type="ECO:0000256" key="5">
    <source>
        <dbReference type="ARBA" id="ARBA00012299"/>
    </source>
</evidence>
<comment type="catalytic activity">
    <reaction evidence="1">
        <text>Release of N-terminal transit peptides from precursor proteins imported into the mitochondrion, typically with Arg in position P2.</text>
        <dbReference type="EC" id="3.4.24.64"/>
    </reaction>
</comment>
<comment type="subcellular location">
    <subcellularLocation>
        <location evidence="3">Mitochondrion</location>
    </subcellularLocation>
</comment>
<comment type="cofactor">
    <cofactor evidence="2">
        <name>Zn(2+)</name>
        <dbReference type="ChEBI" id="CHEBI:29105"/>
    </cofactor>
</comment>
<proteinExistence type="inferred from homology"/>
<dbReference type="InterPro" id="IPR007863">
    <property type="entry name" value="Peptidase_M16_C"/>
</dbReference>
<evidence type="ECO:0000256" key="3">
    <source>
        <dbReference type="ARBA" id="ARBA00004173"/>
    </source>
</evidence>
<dbReference type="Pfam" id="PF00675">
    <property type="entry name" value="Peptidase_M16"/>
    <property type="match status" value="1"/>
</dbReference>
<dbReference type="InterPro" id="IPR001431">
    <property type="entry name" value="Pept_M16_Zn_BS"/>
</dbReference>
<accession>A0A834GC24</accession>
<dbReference type="OrthoDB" id="10251424at2759"/>
<evidence type="ECO:0000313" key="18">
    <source>
        <dbReference type="Proteomes" id="UP000626092"/>
    </source>
</evidence>
<evidence type="ECO:0000256" key="4">
    <source>
        <dbReference type="ARBA" id="ARBA00007261"/>
    </source>
</evidence>
<evidence type="ECO:0000313" key="17">
    <source>
        <dbReference type="EMBL" id="KAF7130646.1"/>
    </source>
</evidence>
<dbReference type="FunFam" id="3.30.830.10:FF:000001">
    <property type="entry name" value="Mitochondrial-processing peptidase subunit beta, mitochondrial"/>
    <property type="match status" value="1"/>
</dbReference>
<evidence type="ECO:0000256" key="8">
    <source>
        <dbReference type="ARBA" id="ARBA00022801"/>
    </source>
</evidence>
<reference evidence="17" key="1">
    <citation type="submission" date="2019-11" db="EMBL/GenBank/DDBJ databases">
        <authorList>
            <person name="Liu Y."/>
            <person name="Hou J."/>
            <person name="Li T.-Q."/>
            <person name="Guan C.-H."/>
            <person name="Wu X."/>
            <person name="Wu H.-Z."/>
            <person name="Ling F."/>
            <person name="Zhang R."/>
            <person name="Shi X.-G."/>
            <person name="Ren J.-P."/>
            <person name="Chen E.-F."/>
            <person name="Sun J.-M."/>
        </authorList>
    </citation>
    <scope>NUCLEOTIDE SEQUENCE</scope>
    <source>
        <strain evidence="17">Adult_tree_wgs_1</strain>
        <tissue evidence="17">Leaves</tissue>
    </source>
</reference>
<dbReference type="GO" id="GO:0005759">
    <property type="term" value="C:mitochondrial matrix"/>
    <property type="evidence" value="ECO:0007669"/>
    <property type="project" value="UniProtKB-ARBA"/>
</dbReference>
<organism evidence="17 18">
    <name type="scientific">Rhododendron simsii</name>
    <name type="common">Sims's rhododendron</name>
    <dbReference type="NCBI Taxonomy" id="118357"/>
    <lineage>
        <taxon>Eukaryota</taxon>
        <taxon>Viridiplantae</taxon>
        <taxon>Streptophyta</taxon>
        <taxon>Embryophyta</taxon>
        <taxon>Tracheophyta</taxon>
        <taxon>Spermatophyta</taxon>
        <taxon>Magnoliopsida</taxon>
        <taxon>eudicotyledons</taxon>
        <taxon>Gunneridae</taxon>
        <taxon>Pentapetalae</taxon>
        <taxon>asterids</taxon>
        <taxon>Ericales</taxon>
        <taxon>Ericaceae</taxon>
        <taxon>Ericoideae</taxon>
        <taxon>Rhodoreae</taxon>
        <taxon>Rhododendron</taxon>
    </lineage>
</organism>
<evidence type="ECO:0000256" key="9">
    <source>
        <dbReference type="ARBA" id="ARBA00022833"/>
    </source>
</evidence>
<protein>
    <recommendedName>
        <fullName evidence="5">mitochondrial processing peptidase</fullName>
        <ecNumber evidence="5">3.4.24.64</ecNumber>
    </recommendedName>
    <alternativeName>
        <fullName evidence="13">Beta-MPP</fullName>
    </alternativeName>
</protein>
<dbReference type="EMBL" id="WJXA01000010">
    <property type="protein sequence ID" value="KAF7130646.1"/>
    <property type="molecule type" value="Genomic_DNA"/>
</dbReference>
<evidence type="ECO:0000256" key="11">
    <source>
        <dbReference type="ARBA" id="ARBA00023049"/>
    </source>
</evidence>
<evidence type="ECO:0000256" key="2">
    <source>
        <dbReference type="ARBA" id="ARBA00001947"/>
    </source>
</evidence>
<dbReference type="GO" id="GO:0006508">
    <property type="term" value="P:proteolysis"/>
    <property type="evidence" value="ECO:0007669"/>
    <property type="project" value="UniProtKB-KW"/>
</dbReference>
<gene>
    <name evidence="17" type="ORF">RHSIM_Rhsim10G0043800</name>
</gene>
<dbReference type="InterPro" id="IPR011765">
    <property type="entry name" value="Pept_M16_N"/>
</dbReference>
<dbReference type="FunFam" id="3.30.830.10:FF:000002">
    <property type="entry name" value="Mitochondrial-processing peptidase subunit beta"/>
    <property type="match status" value="1"/>
</dbReference>
<evidence type="ECO:0000259" key="16">
    <source>
        <dbReference type="Pfam" id="PF05193"/>
    </source>
</evidence>
<evidence type="ECO:0000256" key="6">
    <source>
        <dbReference type="ARBA" id="ARBA00022670"/>
    </source>
</evidence>
<evidence type="ECO:0000256" key="7">
    <source>
        <dbReference type="ARBA" id="ARBA00022723"/>
    </source>
</evidence>
<evidence type="ECO:0000256" key="12">
    <source>
        <dbReference type="ARBA" id="ARBA00023128"/>
    </source>
</evidence>
<sequence length="524" mass="58279">MAIRHLLSLSRRSAARSLRSLSTASAVASATASKPLPSPPAPDAMTYDRLALSVNQKLKLLDNPDARFLTHNSPHPALADHTSILSSPLTRITILPSGLRVATESNLASKTATVGVWIDAGSRFETDQTNGTAHFLEHMIFKGTERRSARELEEEVENMGGHLNAYTSREQTTFYAKVMDKDVPKALDILADILQNSRFDDNRINRERDVILREMEEVEGQTEEVIFDHLHATAFQYTPLGRTILGPAQNIKTITKEDLKNYISTHYTASRMVIAASGAVKHEDIVEQVKKLFTKLSTDPTIASELVAKEPAIFTGSEVRIVDDDMPLAQFAVAFNGASWTDPDSIALMVMQSMLGSWNKNAGGGKHMGSELAQRVGINEIAESMMAFNTNYKDTGLFGVYAIAKPDCLDDLAYAIMYEISKLSYRVSEADVTRARNQLKSSLMLHIDGTSPVAEDIGRQLLTYGRRIPFAELFARIDAVDASTIKRVANRFIFDQDVAIAAMGPIQKLPDYNWFRRRTYWLRY</sequence>